<feature type="binding site" evidence="9">
    <location>
        <position position="81"/>
    </location>
    <ligand>
        <name>substrate</name>
    </ligand>
</feature>
<feature type="short sequence motif" description="Nudix box" evidence="9">
    <location>
        <begin position="171"/>
        <end position="192"/>
    </location>
</feature>
<dbReference type="EC" id="3.6.1.-" evidence="9"/>
<dbReference type="Pfam" id="PF09297">
    <property type="entry name" value="Zn_ribbon_NUD"/>
    <property type="match status" value="1"/>
</dbReference>
<dbReference type="HAMAP" id="MF_00297">
    <property type="entry name" value="Nudix_NudC"/>
    <property type="match status" value="1"/>
</dbReference>
<feature type="binding site" evidence="9">
    <location>
        <position position="170"/>
    </location>
    <ligand>
        <name>a divalent metal cation</name>
        <dbReference type="ChEBI" id="CHEBI:60240"/>
        <label>1</label>
    </ligand>
</feature>
<feature type="binding site" evidence="9">
    <location>
        <position position="128"/>
    </location>
    <ligand>
        <name>Zn(2+)</name>
        <dbReference type="ChEBI" id="CHEBI:29105"/>
    </ligand>
</feature>
<keyword evidence="6 9" id="KW-0520">NAD</keyword>
<dbReference type="GO" id="GO:0000210">
    <property type="term" value="F:NAD+ diphosphatase activity"/>
    <property type="evidence" value="ECO:0007669"/>
    <property type="project" value="UniProtKB-UniRule"/>
</dbReference>
<evidence type="ECO:0000256" key="2">
    <source>
        <dbReference type="ARBA" id="ARBA00022723"/>
    </source>
</evidence>
<reference evidence="11 12" key="1">
    <citation type="submission" date="2010-12" db="EMBL/GenBank/DDBJ databases">
        <authorList>
            <person name="Muzny D."/>
            <person name="Qin X."/>
            <person name="Deng J."/>
            <person name="Jiang H."/>
            <person name="Liu Y."/>
            <person name="Qu J."/>
            <person name="Song X.-Z."/>
            <person name="Zhang L."/>
            <person name="Thornton R."/>
            <person name="Coyle M."/>
            <person name="Francisco L."/>
            <person name="Jackson L."/>
            <person name="Javaid M."/>
            <person name="Korchina V."/>
            <person name="Kovar C."/>
            <person name="Mata R."/>
            <person name="Mathew T."/>
            <person name="Ngo R."/>
            <person name="Nguyen L."/>
            <person name="Nguyen N."/>
            <person name="Okwuonu G."/>
            <person name="Ongeri F."/>
            <person name="Pham C."/>
            <person name="Simmons D."/>
            <person name="Wilczek-Boney K."/>
            <person name="Hale W."/>
            <person name="Jakkamsetti A."/>
            <person name="Pham P."/>
            <person name="Ruth R."/>
            <person name="San Lucas F."/>
            <person name="Warren J."/>
            <person name="Zhang J."/>
            <person name="Zhao Z."/>
            <person name="Zhou C."/>
            <person name="Zhu D."/>
            <person name="Lee S."/>
            <person name="Bess C."/>
            <person name="Blankenburg K."/>
            <person name="Forbes L."/>
            <person name="Fu Q."/>
            <person name="Gubbala S."/>
            <person name="Hirani K."/>
            <person name="Jayaseelan J.C."/>
            <person name="Lara F."/>
            <person name="Munidasa M."/>
            <person name="Palculict T."/>
            <person name="Patil S."/>
            <person name="Pu L.-L."/>
            <person name="Saada N."/>
            <person name="Tang L."/>
            <person name="Weissenberger G."/>
            <person name="Zhu Y."/>
            <person name="Hemphill L."/>
            <person name="Shang Y."/>
            <person name="Youmans B."/>
            <person name="Ayvaz T."/>
            <person name="Ross M."/>
            <person name="Santibanez J."/>
            <person name="Aqrawi P."/>
            <person name="Gross S."/>
            <person name="Joshi V."/>
            <person name="Fowler G."/>
            <person name="Nazareth L."/>
            <person name="Reid J."/>
            <person name="Worley K."/>
            <person name="Petrosino J."/>
            <person name="Highlander S."/>
            <person name="Gibbs R."/>
        </authorList>
    </citation>
    <scope>NUCLEOTIDE SEQUENCE [LARGE SCALE GENOMIC DNA]</scope>
    <source>
        <strain evidence="11 12">ATCC 33393</strain>
    </source>
</reference>
<dbReference type="GO" id="GO:0005829">
    <property type="term" value="C:cytosol"/>
    <property type="evidence" value="ECO:0007669"/>
    <property type="project" value="TreeGrafter"/>
</dbReference>
<dbReference type="Pfam" id="PF00293">
    <property type="entry name" value="NUDIX"/>
    <property type="match status" value="1"/>
</dbReference>
<feature type="binding site" evidence="9">
    <location>
        <position position="186"/>
    </location>
    <ligand>
        <name>a divalent metal cation</name>
        <dbReference type="ChEBI" id="CHEBI:60240"/>
        <label>2</label>
    </ligand>
</feature>
<protein>
    <recommendedName>
        <fullName evidence="9">NAD-capped RNA hydrolase NudC</fullName>
        <shortName evidence="9">DeNADding enzyme NudC</shortName>
        <ecNumber evidence="9">3.6.1.-</ecNumber>
    </recommendedName>
    <alternativeName>
        <fullName evidence="9">NADH pyrophosphatase</fullName>
        <ecNumber evidence="9">3.6.1.22</ecNumber>
    </alternativeName>
</protein>
<feature type="binding site" evidence="9">
    <location>
        <position position="231"/>
    </location>
    <ligand>
        <name>a divalent metal cation</name>
        <dbReference type="ChEBI" id="CHEBI:60240"/>
        <label>1</label>
    </ligand>
</feature>
<dbReference type="InterPro" id="IPR015376">
    <property type="entry name" value="Znr_NADH_PPase"/>
</dbReference>
<keyword evidence="7 9" id="KW-0464">Manganese</keyword>
<keyword evidence="3 9" id="KW-0378">Hydrolase</keyword>
<dbReference type="Proteomes" id="UP000032871">
    <property type="component" value="Unassembled WGS sequence"/>
</dbReference>
<dbReference type="Gene3D" id="3.90.79.10">
    <property type="entry name" value="Nucleoside Triphosphate Pyrophosphohydrolase"/>
    <property type="match status" value="1"/>
</dbReference>
<feature type="binding site" evidence="9">
    <location>
        <begin position="204"/>
        <end position="211"/>
    </location>
    <ligand>
        <name>substrate</name>
    </ligand>
</feature>
<keyword evidence="2 9" id="KW-0479">Metal-binding</keyword>
<dbReference type="EC" id="3.6.1.22" evidence="9"/>
<dbReference type="InterPro" id="IPR049734">
    <property type="entry name" value="NudC-like_C"/>
</dbReference>
<proteinExistence type="inferred from homology"/>
<dbReference type="GO" id="GO:0110153">
    <property type="term" value="F:RNA NAD-cap (NMN-forming) hydrolase activity"/>
    <property type="evidence" value="ECO:0007669"/>
    <property type="project" value="RHEA"/>
</dbReference>
<feature type="binding site" evidence="9">
    <location>
        <position position="136"/>
    </location>
    <ligand>
        <name>substrate</name>
    </ligand>
</feature>
<feature type="binding site" evidence="9">
    <location>
        <position position="231"/>
    </location>
    <ligand>
        <name>a divalent metal cation</name>
        <dbReference type="ChEBI" id="CHEBI:60240"/>
        <label>3</label>
    </ligand>
</feature>
<dbReference type="GO" id="GO:0000287">
    <property type="term" value="F:magnesium ion binding"/>
    <property type="evidence" value="ECO:0007669"/>
    <property type="project" value="UniProtKB-UniRule"/>
</dbReference>
<gene>
    <name evidence="9" type="primary">nudC</name>
    <name evidence="11" type="ORF">HMPREF9064_1789</name>
</gene>
<evidence type="ECO:0000256" key="4">
    <source>
        <dbReference type="ARBA" id="ARBA00022833"/>
    </source>
</evidence>
<dbReference type="InterPro" id="IPR022925">
    <property type="entry name" value="RNA_Hydrolase_NudC"/>
</dbReference>
<feature type="binding site" evidence="9">
    <location>
        <position position="123"/>
    </location>
    <ligand>
        <name>substrate</name>
    </ligand>
</feature>
<feature type="binding site" evidence="9">
    <location>
        <position position="190"/>
    </location>
    <ligand>
        <name>a divalent metal cation</name>
        <dbReference type="ChEBI" id="CHEBI:60240"/>
        <label>1</label>
    </ligand>
</feature>
<dbReference type="PANTHER" id="PTHR42904:SF6">
    <property type="entry name" value="NAD-CAPPED RNA HYDROLASE NUDT12"/>
    <property type="match status" value="1"/>
</dbReference>
<comment type="catalytic activity">
    <reaction evidence="8">
        <text>a 5'-end NAD(+)-phospho-ribonucleoside in mRNA + H2O = a 5'-end phospho-adenosine-phospho-ribonucleoside in mRNA + beta-nicotinamide D-ribonucleotide + 2 H(+)</text>
        <dbReference type="Rhea" id="RHEA:60876"/>
        <dbReference type="Rhea" id="RHEA-COMP:15698"/>
        <dbReference type="Rhea" id="RHEA-COMP:15719"/>
        <dbReference type="ChEBI" id="CHEBI:14649"/>
        <dbReference type="ChEBI" id="CHEBI:15377"/>
        <dbReference type="ChEBI" id="CHEBI:15378"/>
        <dbReference type="ChEBI" id="CHEBI:144029"/>
        <dbReference type="ChEBI" id="CHEBI:144051"/>
    </reaction>
    <physiologicalReaction direction="left-to-right" evidence="8">
        <dbReference type="Rhea" id="RHEA:60877"/>
    </physiologicalReaction>
</comment>
<evidence type="ECO:0000256" key="5">
    <source>
        <dbReference type="ARBA" id="ARBA00022842"/>
    </source>
</evidence>
<dbReference type="GO" id="GO:0030145">
    <property type="term" value="F:manganese ion binding"/>
    <property type="evidence" value="ECO:0007669"/>
    <property type="project" value="UniProtKB-UniRule"/>
</dbReference>
<dbReference type="NCBIfam" id="NF001299">
    <property type="entry name" value="PRK00241.1"/>
    <property type="match status" value="1"/>
</dbReference>
<dbReference type="FunFam" id="3.90.79.10:FF:000004">
    <property type="entry name" value="NADH pyrophosphatase"/>
    <property type="match status" value="1"/>
</dbReference>
<feature type="binding site" evidence="9">
    <location>
        <position position="110"/>
    </location>
    <ligand>
        <name>Zn(2+)</name>
        <dbReference type="ChEBI" id="CHEBI:29105"/>
    </ligand>
</feature>
<dbReference type="STRING" id="739.GCA_001059425_01108"/>
<dbReference type="EMBL" id="AEPS01000014">
    <property type="protein sequence ID" value="EFU66860.1"/>
    <property type="molecule type" value="Genomic_DNA"/>
</dbReference>
<dbReference type="InterPro" id="IPR015797">
    <property type="entry name" value="NUDIX_hydrolase-like_dom_sf"/>
</dbReference>
<evidence type="ECO:0000256" key="3">
    <source>
        <dbReference type="ARBA" id="ARBA00022801"/>
    </source>
</evidence>
<feature type="binding site" evidence="9">
    <location>
        <position position="254"/>
    </location>
    <ligand>
        <name>substrate</name>
    </ligand>
</feature>
<comment type="caution">
    <text evidence="9">Lacks conserved residue(s) required for the propagation of feature annotation.</text>
</comment>
<feature type="binding site" evidence="9">
    <location>
        <position position="186"/>
    </location>
    <ligand>
        <name>a divalent metal cation</name>
        <dbReference type="ChEBI" id="CHEBI:60240"/>
        <label>3</label>
    </ligand>
</feature>
<organism evidence="11 12">
    <name type="scientific">Aggregatibacter segnis ATCC 33393</name>
    <dbReference type="NCBI Taxonomy" id="888057"/>
    <lineage>
        <taxon>Bacteria</taxon>
        <taxon>Pseudomonadati</taxon>
        <taxon>Pseudomonadota</taxon>
        <taxon>Gammaproteobacteria</taxon>
        <taxon>Pasteurellales</taxon>
        <taxon>Pasteurellaceae</taxon>
        <taxon>Aggregatibacter</taxon>
    </lineage>
</organism>
<name>E6L057_9PAST</name>
<comment type="caution">
    <text evidence="11">The sequence shown here is derived from an EMBL/GenBank/DDBJ whole genome shotgun (WGS) entry which is preliminary data.</text>
</comment>
<comment type="cofactor">
    <cofactor evidence="9">
        <name>Zn(2+)</name>
        <dbReference type="ChEBI" id="CHEBI:29105"/>
    </cofactor>
    <text evidence="9">Binds 1 zinc ion per subunit.</text>
</comment>
<feature type="binding site" evidence="9">
    <location>
        <position position="131"/>
    </location>
    <ligand>
        <name>Zn(2+)</name>
        <dbReference type="ChEBI" id="CHEBI:29105"/>
    </ligand>
</feature>
<dbReference type="PROSITE" id="PS51462">
    <property type="entry name" value="NUDIX"/>
    <property type="match status" value="1"/>
</dbReference>
<sequence>MFFTYLNGCQKMKLIQAEDKGFWLFTQGSTIHLVDGNLPFGSAAELGLTGHHALFLGEWLAQPLYLVVPQPNDARAYFPLRDQLSLPQEQFNLLARGVELNHFYQTHQFCGKCGGKTEQKSDEWAVQCQVCGFRTYPVICPCVIVAVRRGSQILLANHMRHKGGMYTTLAGFVEVGETFEEAVHREIWEETQIEVKNLRYVGNQPWAFPNSQMVGFLADYAAGEIHVQPEEIYDAQWFDCEQPLPELPPHGTIARKLIEATLVLCQQDKNKS</sequence>
<evidence type="ECO:0000256" key="7">
    <source>
        <dbReference type="ARBA" id="ARBA00023211"/>
    </source>
</evidence>
<evidence type="ECO:0000259" key="10">
    <source>
        <dbReference type="PROSITE" id="PS51462"/>
    </source>
</evidence>
<dbReference type="GO" id="GO:0008270">
    <property type="term" value="F:zinc ion binding"/>
    <property type="evidence" value="ECO:0007669"/>
    <property type="project" value="UniProtKB-UniRule"/>
</dbReference>
<evidence type="ECO:0000256" key="8">
    <source>
        <dbReference type="ARBA" id="ARBA00023679"/>
    </source>
</evidence>
<feature type="binding site" evidence="9">
    <location>
        <position position="113"/>
    </location>
    <ligand>
        <name>Zn(2+)</name>
        <dbReference type="ChEBI" id="CHEBI:29105"/>
    </ligand>
</feature>
<dbReference type="InterPro" id="IPR050241">
    <property type="entry name" value="NAD-cap_RNA_hydrolase_NudC"/>
</dbReference>
<feature type="binding site" evidence="9">
    <location>
        <position position="190"/>
    </location>
    <ligand>
        <name>a divalent metal cation</name>
        <dbReference type="ChEBI" id="CHEBI:60240"/>
        <label>3</label>
    </ligand>
</feature>
<dbReference type="SUPFAM" id="SSF55811">
    <property type="entry name" value="Nudix"/>
    <property type="match status" value="2"/>
</dbReference>
<evidence type="ECO:0000256" key="9">
    <source>
        <dbReference type="HAMAP-Rule" id="MF_00297"/>
    </source>
</evidence>
<evidence type="ECO:0000256" key="1">
    <source>
        <dbReference type="ARBA" id="ARBA00009595"/>
    </source>
</evidence>
<dbReference type="GO" id="GO:0006742">
    <property type="term" value="P:NADP+ catabolic process"/>
    <property type="evidence" value="ECO:0007669"/>
    <property type="project" value="TreeGrafter"/>
</dbReference>
<dbReference type="PANTHER" id="PTHR42904">
    <property type="entry name" value="NUDIX HYDROLASE, NUDC SUBFAMILY"/>
    <property type="match status" value="1"/>
</dbReference>
<dbReference type="CDD" id="cd03429">
    <property type="entry name" value="NUDIX_NADH_pyrophosphatase_Nudt13"/>
    <property type="match status" value="1"/>
</dbReference>
<evidence type="ECO:0000256" key="6">
    <source>
        <dbReference type="ARBA" id="ARBA00023027"/>
    </source>
</evidence>
<dbReference type="AlphaFoldDB" id="E6L057"/>
<keyword evidence="12" id="KW-1185">Reference proteome</keyword>
<dbReference type="GO" id="GO:0035529">
    <property type="term" value="F:NADH pyrophosphatase activity"/>
    <property type="evidence" value="ECO:0007669"/>
    <property type="project" value="RHEA"/>
</dbReference>
<dbReference type="Gene3D" id="3.90.79.20">
    <property type="match status" value="1"/>
</dbReference>
<feature type="domain" description="Nudix hydrolase" evidence="10">
    <location>
        <begin position="137"/>
        <end position="261"/>
    </location>
</feature>
<evidence type="ECO:0000313" key="12">
    <source>
        <dbReference type="Proteomes" id="UP000032871"/>
    </source>
</evidence>
<accession>E6L057</accession>
<comment type="cofactor">
    <cofactor evidence="9">
        <name>Mg(2+)</name>
        <dbReference type="ChEBI" id="CHEBI:18420"/>
    </cofactor>
    <cofactor evidence="9">
        <name>Mn(2+)</name>
        <dbReference type="ChEBI" id="CHEBI:29035"/>
    </cofactor>
    <text evidence="9">Divalent metal cations. Mg(2+) or Mn(2+).</text>
</comment>
<evidence type="ECO:0000313" key="11">
    <source>
        <dbReference type="EMBL" id="EFU66860.1"/>
    </source>
</evidence>
<comment type="catalytic activity">
    <reaction evidence="9">
        <text>NADH + H2O = reduced beta-nicotinamide D-ribonucleotide + AMP + 2 H(+)</text>
        <dbReference type="Rhea" id="RHEA:48868"/>
        <dbReference type="ChEBI" id="CHEBI:15377"/>
        <dbReference type="ChEBI" id="CHEBI:15378"/>
        <dbReference type="ChEBI" id="CHEBI:57945"/>
        <dbReference type="ChEBI" id="CHEBI:90832"/>
        <dbReference type="ChEBI" id="CHEBI:456215"/>
        <dbReference type="EC" id="3.6.1.22"/>
    </reaction>
</comment>
<keyword evidence="4 9" id="KW-0862">Zinc</keyword>
<comment type="catalytic activity">
    <reaction evidence="9">
        <text>NAD(+) + H2O = beta-nicotinamide D-ribonucleotide + AMP + 2 H(+)</text>
        <dbReference type="Rhea" id="RHEA:11800"/>
        <dbReference type="ChEBI" id="CHEBI:14649"/>
        <dbReference type="ChEBI" id="CHEBI:15377"/>
        <dbReference type="ChEBI" id="CHEBI:15378"/>
        <dbReference type="ChEBI" id="CHEBI:57540"/>
        <dbReference type="ChEBI" id="CHEBI:456215"/>
        <dbReference type="EC" id="3.6.1.22"/>
    </reaction>
</comment>
<comment type="subunit">
    <text evidence="9">Homodimer.</text>
</comment>
<dbReference type="HOGENOM" id="CLU_037162_0_1_6"/>
<dbReference type="GO" id="GO:0019677">
    <property type="term" value="P:NAD+ catabolic process"/>
    <property type="evidence" value="ECO:0007669"/>
    <property type="project" value="TreeGrafter"/>
</dbReference>
<keyword evidence="5 9" id="KW-0460">Magnesium</keyword>
<dbReference type="InterPro" id="IPR000086">
    <property type="entry name" value="NUDIX_hydrolase_dom"/>
</dbReference>
<comment type="similarity">
    <text evidence="1 9">Belongs to the Nudix hydrolase family. NudC subfamily.</text>
</comment>
<comment type="function">
    <text evidence="9">mRNA decapping enzyme that specifically removes the nicotinamide adenine dinucleotide (NAD) cap from a subset of mRNAs by hydrolyzing the diphosphate linkage to produce nicotinamide mononucleotide (NMN) and 5' monophosphate mRNA. The NAD-cap is present at the 5'-end of some mRNAs and stabilizes RNA against 5'-processing. Has preference for mRNAs with a 5'-end purine. Catalyzes the hydrolysis of a broad range of dinucleotide pyrophosphates.</text>
</comment>